<evidence type="ECO:0000256" key="6">
    <source>
        <dbReference type="ARBA" id="ARBA00023015"/>
    </source>
</evidence>
<dbReference type="RefSeq" id="XP_029346042.1">
    <property type="nucleotide sequence ID" value="XM_029490182.1"/>
</dbReference>
<keyword evidence="7" id="KW-0010">Activator</keyword>
<evidence type="ECO:0000259" key="12">
    <source>
        <dbReference type="Pfam" id="PF12885"/>
    </source>
</evidence>
<dbReference type="EnsemblMetazoa" id="XM_029490182.1">
    <property type="protein sequence ID" value="XP_029346042.1"/>
    <property type="gene ID" value="LOC100568914"/>
</dbReference>
<evidence type="ECO:0000256" key="8">
    <source>
        <dbReference type="ARBA" id="ARBA00023163"/>
    </source>
</evidence>
<feature type="compositionally biased region" description="Low complexity" evidence="10">
    <location>
        <begin position="111"/>
        <end position="124"/>
    </location>
</feature>
<dbReference type="GO" id="GO:0045944">
    <property type="term" value="P:positive regulation of transcription by RNA polymerase II"/>
    <property type="evidence" value="ECO:0007669"/>
    <property type="project" value="TreeGrafter"/>
</dbReference>
<keyword evidence="4" id="KW-0963">Cytoplasm</keyword>
<keyword evidence="6" id="KW-0805">Transcription regulation</keyword>
<evidence type="ECO:0008006" key="15">
    <source>
        <dbReference type="Google" id="ProtNLM"/>
    </source>
</evidence>
<evidence type="ECO:0000259" key="11">
    <source>
        <dbReference type="Pfam" id="PF12884"/>
    </source>
</evidence>
<name>A0A8R2NTU3_ACYPI</name>
<sequence>MANPRKFSEKIALHNQKQAEETAAFEKIMREVSDATTVKLLANGCEEVVVNPNQQARGRPVGYRERGRSVGSVGPMRSEKRSADKSPYSSGPYLSPPPPDTSWRRTHSDSALHQSVSQSSSTESLAHLHSPGSQRRTLIDNQQYDKKRYLSASPDKRPRSCCDVPRVPGIHVFTTQQEPGVVQIPIGNNTGSLPDLTNFQFSQPIHAPLDQDDQYNLSSPYNSNSPLTTDGCSPQGSQGSQGTPSQSPSVLSPVSINSRTPPTRFSFTSSPPPDSPTQTTVVTCDIVLPNHLSVPYFMNHRLQRTCKGFTVDNSPGNGNSGENCNNNIKMQMLGQNSNMNCVTGQMNGIKMNSVQTLMYQHIPLSPAQQQTHQSCGLVDGQTEINSSHLNIGNSQINNINTLGSYRNQQSNRPSPQSSPGLTIQYGSSSPLCSSPQSPSSPSSSSVSSTNQHQNYQTQKDFYSNLTQTNNLQHHFENFSMLDWNQVMQSLKDSNPSTWITAEIQLDSPVSTGLEYIGSPTNTYLQQNEEYVNSEMTADMGYFSTSPSQSLQFPNQTHTTPNTPSSIPDIILTDFSNGDQLDNQNDFVKELNTTNAFDTDFFTNEDSIRQGLVDQIDLDHLEHLQMLAEPINDESTNNDHNGHFQM</sequence>
<feature type="region of interest" description="Disordered" evidence="10">
    <location>
        <begin position="51"/>
        <end position="144"/>
    </location>
</feature>
<feature type="compositionally biased region" description="Polar residues" evidence="10">
    <location>
        <begin position="131"/>
        <end position="142"/>
    </location>
</feature>
<dbReference type="Pfam" id="PF12884">
    <property type="entry name" value="TORC_N"/>
    <property type="match status" value="1"/>
</dbReference>
<evidence type="ECO:0000256" key="5">
    <source>
        <dbReference type="ARBA" id="ARBA00022553"/>
    </source>
</evidence>
<dbReference type="Pfam" id="PF12885">
    <property type="entry name" value="TORC_M"/>
    <property type="match status" value="1"/>
</dbReference>
<dbReference type="Proteomes" id="UP000007819">
    <property type="component" value="Chromosome A2"/>
</dbReference>
<dbReference type="OrthoDB" id="8947034at2759"/>
<evidence type="ECO:0000313" key="14">
    <source>
        <dbReference type="Proteomes" id="UP000007819"/>
    </source>
</evidence>
<evidence type="ECO:0000256" key="9">
    <source>
        <dbReference type="ARBA" id="ARBA00023242"/>
    </source>
</evidence>
<dbReference type="AlphaFoldDB" id="A0A8R2NTU3"/>
<evidence type="ECO:0000256" key="7">
    <source>
        <dbReference type="ARBA" id="ARBA00023159"/>
    </source>
</evidence>
<feature type="compositionally biased region" description="Low complexity" evidence="10">
    <location>
        <begin position="406"/>
        <end position="419"/>
    </location>
</feature>
<evidence type="ECO:0000256" key="10">
    <source>
        <dbReference type="SAM" id="MobiDB-lite"/>
    </source>
</evidence>
<proteinExistence type="inferred from homology"/>
<dbReference type="GO" id="GO:0005737">
    <property type="term" value="C:cytoplasm"/>
    <property type="evidence" value="ECO:0007669"/>
    <property type="project" value="UniProtKB-SubCell"/>
</dbReference>
<evidence type="ECO:0000256" key="4">
    <source>
        <dbReference type="ARBA" id="ARBA00022490"/>
    </source>
</evidence>
<comment type="similarity">
    <text evidence="3">Belongs to the TORC family.</text>
</comment>
<reference evidence="14" key="1">
    <citation type="submission" date="2010-06" db="EMBL/GenBank/DDBJ databases">
        <authorList>
            <person name="Jiang H."/>
            <person name="Abraham K."/>
            <person name="Ali S."/>
            <person name="Alsbrooks S.L."/>
            <person name="Anim B.N."/>
            <person name="Anosike U.S."/>
            <person name="Attaway T."/>
            <person name="Bandaranaike D.P."/>
            <person name="Battles P.K."/>
            <person name="Bell S.N."/>
            <person name="Bell A.V."/>
            <person name="Beltran B."/>
            <person name="Bickham C."/>
            <person name="Bustamante Y."/>
            <person name="Caleb T."/>
            <person name="Canada A."/>
            <person name="Cardenas V."/>
            <person name="Carter K."/>
            <person name="Chacko J."/>
            <person name="Chandrabose M.N."/>
            <person name="Chavez D."/>
            <person name="Chavez A."/>
            <person name="Chen L."/>
            <person name="Chu H.-S."/>
            <person name="Claassen K.J."/>
            <person name="Cockrell R."/>
            <person name="Collins M."/>
            <person name="Cooper J.A."/>
            <person name="Cree A."/>
            <person name="Curry S.M."/>
            <person name="Da Y."/>
            <person name="Dao M.D."/>
            <person name="Das B."/>
            <person name="Davila M.-L."/>
            <person name="Davy-Carroll L."/>
            <person name="Denson S."/>
            <person name="Dinh H."/>
            <person name="Ebong V.E."/>
            <person name="Edwards J.R."/>
            <person name="Egan A."/>
            <person name="El-Daye J."/>
            <person name="Escobedo L."/>
            <person name="Fernandez S."/>
            <person name="Fernando P.R."/>
            <person name="Flagg N."/>
            <person name="Forbes L.D."/>
            <person name="Fowler R.G."/>
            <person name="Fu Q."/>
            <person name="Gabisi R.A."/>
            <person name="Ganer J."/>
            <person name="Garbino Pronczuk A."/>
            <person name="Garcia R.M."/>
            <person name="Garner T."/>
            <person name="Garrett T.E."/>
            <person name="Gonzalez D.A."/>
            <person name="Hamid H."/>
            <person name="Hawkins E.S."/>
            <person name="Hirani K."/>
            <person name="Hogues M.E."/>
            <person name="Hollins B."/>
            <person name="Hsiao C.-H."/>
            <person name="Jabil R."/>
            <person name="James M.L."/>
            <person name="Jhangiani S.N."/>
            <person name="Johnson B."/>
            <person name="Johnson Q."/>
            <person name="Joshi V."/>
            <person name="Kalu J.B."/>
            <person name="Kam C."/>
            <person name="Kashfia A."/>
            <person name="Keebler J."/>
            <person name="Kisamo H."/>
            <person name="Kovar C.L."/>
            <person name="Lago L.A."/>
            <person name="Lai C.-Y."/>
            <person name="Laidlaw J."/>
            <person name="Lara F."/>
            <person name="Le T.-K."/>
            <person name="Lee S.L."/>
            <person name="Legall F.H."/>
            <person name="Lemon S.J."/>
            <person name="Lewis L.R."/>
            <person name="Li B."/>
            <person name="Liu Y."/>
            <person name="Liu Y.-S."/>
            <person name="Lopez J."/>
            <person name="Lozado R.J."/>
            <person name="Lu J."/>
            <person name="Madu R.C."/>
            <person name="Maheshwari M."/>
            <person name="Maheshwari R."/>
            <person name="Malloy K."/>
            <person name="Martinez E."/>
            <person name="Mathew T."/>
            <person name="Mercado I.C."/>
            <person name="Mercado C."/>
            <person name="Meyer B."/>
            <person name="Montgomery K."/>
            <person name="Morgan M.B."/>
            <person name="Munidasa M."/>
            <person name="Nazareth L.V."/>
            <person name="Nelson J."/>
            <person name="Ng B.M."/>
            <person name="Nguyen N.B."/>
            <person name="Nguyen P.Q."/>
            <person name="Nguyen T."/>
            <person name="Obregon M."/>
            <person name="Okwuonu G.O."/>
            <person name="Onwere C.G."/>
            <person name="Orozco G."/>
            <person name="Parra A."/>
            <person name="Patel S."/>
            <person name="Patil S."/>
            <person name="Perez A."/>
            <person name="Perez Y."/>
            <person name="Pham C."/>
            <person name="Primus E.L."/>
            <person name="Pu L.-L."/>
            <person name="Puazo M."/>
            <person name="Qin X."/>
            <person name="Quiroz J.B."/>
            <person name="Reese J."/>
            <person name="Richards S."/>
            <person name="Rives C.M."/>
            <person name="Robberts R."/>
            <person name="Ruiz S.J."/>
            <person name="Ruiz M.J."/>
            <person name="Santibanez J."/>
            <person name="Schneider B.W."/>
            <person name="Sisson I."/>
            <person name="Smith M."/>
            <person name="Sodergren E."/>
            <person name="Song X.-Z."/>
            <person name="Song B.B."/>
            <person name="Summersgill H."/>
            <person name="Thelus R."/>
            <person name="Thornton R.D."/>
            <person name="Trejos Z.Y."/>
            <person name="Usmani K."/>
            <person name="Vattathil S."/>
            <person name="Villasana D."/>
            <person name="Walker D.L."/>
            <person name="Wang S."/>
            <person name="Wang K."/>
            <person name="White C.S."/>
            <person name="Williams A.C."/>
            <person name="Williamson J."/>
            <person name="Wilson K."/>
            <person name="Woghiren I.O."/>
            <person name="Woodworth J.R."/>
            <person name="Worley K.C."/>
            <person name="Wright R.A."/>
            <person name="Wu W."/>
            <person name="Young L."/>
            <person name="Zhang L."/>
            <person name="Zhang J."/>
            <person name="Zhu Y."/>
            <person name="Muzny D.M."/>
            <person name="Weinstock G."/>
            <person name="Gibbs R.A."/>
        </authorList>
    </citation>
    <scope>NUCLEOTIDE SEQUENCE [LARGE SCALE GENOMIC DNA]</scope>
    <source>
        <strain evidence="14">LSR1</strain>
    </source>
</reference>
<organism evidence="13 14">
    <name type="scientific">Acyrthosiphon pisum</name>
    <name type="common">Pea aphid</name>
    <dbReference type="NCBI Taxonomy" id="7029"/>
    <lineage>
        <taxon>Eukaryota</taxon>
        <taxon>Metazoa</taxon>
        <taxon>Ecdysozoa</taxon>
        <taxon>Arthropoda</taxon>
        <taxon>Hexapoda</taxon>
        <taxon>Insecta</taxon>
        <taxon>Pterygota</taxon>
        <taxon>Neoptera</taxon>
        <taxon>Paraneoptera</taxon>
        <taxon>Hemiptera</taxon>
        <taxon>Sternorrhyncha</taxon>
        <taxon>Aphidomorpha</taxon>
        <taxon>Aphidoidea</taxon>
        <taxon>Aphididae</taxon>
        <taxon>Macrosiphini</taxon>
        <taxon>Acyrthosiphon</taxon>
    </lineage>
</organism>
<dbReference type="InterPro" id="IPR024783">
    <property type="entry name" value="TORC_N"/>
</dbReference>
<dbReference type="PANTHER" id="PTHR13589:SF15">
    <property type="entry name" value="CREB-REGULATED TRANSCRIPTION COACTIVATOR, ISOFORM B"/>
    <property type="match status" value="1"/>
</dbReference>
<feature type="compositionally biased region" description="Low complexity" evidence="10">
    <location>
        <begin position="427"/>
        <end position="448"/>
    </location>
</feature>
<evidence type="ECO:0000313" key="13">
    <source>
        <dbReference type="EnsemblMetazoa" id="XP_029346042.1"/>
    </source>
</evidence>
<dbReference type="GO" id="GO:0008140">
    <property type="term" value="F:cAMP response element binding protein binding"/>
    <property type="evidence" value="ECO:0007669"/>
    <property type="project" value="InterPro"/>
</dbReference>
<feature type="region of interest" description="Disordered" evidence="10">
    <location>
        <begin position="404"/>
        <end position="453"/>
    </location>
</feature>
<keyword evidence="5" id="KW-0597">Phosphoprotein</keyword>
<dbReference type="GeneID" id="100568914"/>
<dbReference type="GO" id="GO:0051289">
    <property type="term" value="P:protein homotetramerization"/>
    <property type="evidence" value="ECO:0007669"/>
    <property type="project" value="InterPro"/>
</dbReference>
<accession>A0A8R2NTU3</accession>
<reference evidence="13" key="2">
    <citation type="submission" date="2022-06" db="UniProtKB">
        <authorList>
            <consortium name="EnsemblMetazoa"/>
        </authorList>
    </citation>
    <scope>IDENTIFICATION</scope>
</reference>
<dbReference type="InterPro" id="IPR024786">
    <property type="entry name" value="TORC"/>
</dbReference>
<keyword evidence="8" id="KW-0804">Transcription</keyword>
<evidence type="ECO:0000256" key="2">
    <source>
        <dbReference type="ARBA" id="ARBA00004496"/>
    </source>
</evidence>
<protein>
    <recommendedName>
        <fullName evidence="15">CREB-regulated transcription coactivator 1</fullName>
    </recommendedName>
</protein>
<feature type="domain" description="Transducer of regulated CREB activity middle" evidence="12">
    <location>
        <begin position="139"/>
        <end position="228"/>
    </location>
</feature>
<feature type="region of interest" description="Disordered" evidence="10">
    <location>
        <begin position="209"/>
        <end position="278"/>
    </location>
</feature>
<dbReference type="PANTHER" id="PTHR13589">
    <property type="entry name" value="CREB-REGULATED TRANSCRIPTION COACTIVATOR"/>
    <property type="match status" value="1"/>
</dbReference>
<feature type="compositionally biased region" description="Low complexity" evidence="10">
    <location>
        <begin position="215"/>
        <end position="269"/>
    </location>
</feature>
<comment type="subcellular location">
    <subcellularLocation>
        <location evidence="2">Cytoplasm</location>
    </subcellularLocation>
    <subcellularLocation>
        <location evidence="1">Nucleus</location>
    </subcellularLocation>
</comment>
<keyword evidence="9" id="KW-0539">Nucleus</keyword>
<keyword evidence="14" id="KW-1185">Reference proteome</keyword>
<feature type="domain" description="Transducer of regulated CREB activity N-terminal" evidence="11">
    <location>
        <begin position="3"/>
        <end position="37"/>
    </location>
</feature>
<evidence type="ECO:0000256" key="1">
    <source>
        <dbReference type="ARBA" id="ARBA00004123"/>
    </source>
</evidence>
<evidence type="ECO:0000256" key="3">
    <source>
        <dbReference type="ARBA" id="ARBA00007167"/>
    </source>
</evidence>
<dbReference type="InterPro" id="IPR024784">
    <property type="entry name" value="TORC_M"/>
</dbReference>
<dbReference type="GO" id="GO:0005634">
    <property type="term" value="C:nucleus"/>
    <property type="evidence" value="ECO:0007669"/>
    <property type="project" value="UniProtKB-SubCell"/>
</dbReference>